<dbReference type="PRINTS" id="PR00368">
    <property type="entry name" value="FADPNR"/>
</dbReference>
<dbReference type="EMBL" id="MVBM01000005">
    <property type="protein sequence ID" value="OOK71958.1"/>
    <property type="molecule type" value="Genomic_DNA"/>
</dbReference>
<evidence type="ECO:0000313" key="2">
    <source>
        <dbReference type="EMBL" id="OOK71958.1"/>
    </source>
</evidence>
<evidence type="ECO:0000313" key="4">
    <source>
        <dbReference type="Proteomes" id="UP000189229"/>
    </source>
</evidence>
<dbReference type="PANTHER" id="PTHR42877:SF4">
    <property type="entry name" value="FAD_NAD(P)-BINDING DOMAIN-CONTAINING PROTEIN-RELATED"/>
    <property type="match status" value="1"/>
</dbReference>
<dbReference type="InterPro" id="IPR036188">
    <property type="entry name" value="FAD/NAD-bd_sf"/>
</dbReference>
<dbReference type="SUPFAM" id="SSF51905">
    <property type="entry name" value="FAD/NAD(P)-binding domain"/>
    <property type="match status" value="1"/>
</dbReference>
<accession>A0A1V3WYX4</accession>
<organism evidence="2 4">
    <name type="scientific">Mycobacterium kansasii</name>
    <dbReference type="NCBI Taxonomy" id="1768"/>
    <lineage>
        <taxon>Bacteria</taxon>
        <taxon>Bacillati</taxon>
        <taxon>Actinomycetota</taxon>
        <taxon>Actinomycetes</taxon>
        <taxon>Mycobacteriales</taxon>
        <taxon>Mycobacteriaceae</taxon>
        <taxon>Mycobacterium</taxon>
    </lineage>
</organism>
<dbReference type="EMBL" id="MVBN01000008">
    <property type="protein sequence ID" value="OOK68083.1"/>
    <property type="molecule type" value="Genomic_DNA"/>
</dbReference>
<evidence type="ECO:0000313" key="3">
    <source>
        <dbReference type="Proteomes" id="UP000188532"/>
    </source>
</evidence>
<name>A0A1V3WYX4_MYCKA</name>
<sequence length="515" mass="57706">MSGAQLEVGNAEEVHSDTDFEVLIVGAGFGGIGAAIELIRKGVENFLILDKNDGVGGVWRVNTYPGVAADLPFLLYSYSYAPPRKCTRFFPTGAEVREYIEQIVDDYRLTDRILLNTNVAEAVWEERSHKWTVHLASGETLVSRFLICGIGPFSTAKMPDIPGIEDYQGKVIHTAQWDHDFNYSGNRIAVIGNGASGLQLIPELADIATSLVVFQRRPTWVAPKPDFAVPQFMSSLVRHAPLTRVFMRAVIAGMVDLLITGLSVFHKRVPFMIPLMQRIGSQAYFLSVRDRELSKRLTPEYAPYCKAVSISNRYLRTFTRDHVELVTVPIEKLTARDVVTRDGTLYEVDVLVCATGFKVMDDGAIPSFPTRGRNNTDLHRFWQEHRFQAYQGVSVPNFPNLFLITGPYAYPGGSWITMIECTSKHAARAIAAARARGATAVEIRSGPHDRYWRKCLRRARDTIWLSKRCAGSNSYVVDNHGDPVLIRPSLHCEMWWGNKRFPLGHYAYSTTPASC</sequence>
<dbReference type="Proteomes" id="UP000189229">
    <property type="component" value="Unassembled WGS sequence"/>
</dbReference>
<gene>
    <name evidence="1" type="ORF">BZL29_6563</name>
    <name evidence="2" type="ORF">BZL30_5954</name>
</gene>
<dbReference type="GeneID" id="31545959"/>
<proteinExistence type="predicted"/>
<reference evidence="3 4" key="1">
    <citation type="submission" date="2017-02" db="EMBL/GenBank/DDBJ databases">
        <title>Complete genome sequences of Mycobacterium kansasii strains isolated from rhesus macaques.</title>
        <authorList>
            <person name="Panda A."/>
            <person name="Nagaraj S."/>
            <person name="Zhao X."/>
            <person name="Tettelin H."/>
            <person name="Detolla L.J."/>
        </authorList>
    </citation>
    <scope>NUCLEOTIDE SEQUENCE [LARGE SCALE GENOMIC DNA]</scope>
    <source>
        <strain evidence="1 3">11-3469</strain>
        <strain evidence="2 4">11-3813</strain>
    </source>
</reference>
<dbReference type="PRINTS" id="PR00411">
    <property type="entry name" value="PNDRDTASEI"/>
</dbReference>
<evidence type="ECO:0000313" key="1">
    <source>
        <dbReference type="EMBL" id="OOK68083.1"/>
    </source>
</evidence>
<dbReference type="PANTHER" id="PTHR42877">
    <property type="entry name" value="L-ORNITHINE N(5)-MONOOXYGENASE-RELATED"/>
    <property type="match status" value="1"/>
</dbReference>
<dbReference type="Proteomes" id="UP000188532">
    <property type="component" value="Unassembled WGS sequence"/>
</dbReference>
<dbReference type="Gene3D" id="3.50.50.60">
    <property type="entry name" value="FAD/NAD(P)-binding domain"/>
    <property type="match status" value="2"/>
</dbReference>
<dbReference type="RefSeq" id="WP_080673990.1">
    <property type="nucleotide sequence ID" value="NZ_BLYZ01000002.1"/>
</dbReference>
<dbReference type="Pfam" id="PF13738">
    <property type="entry name" value="Pyr_redox_3"/>
    <property type="match status" value="1"/>
</dbReference>
<dbReference type="STRING" id="1768.B1T50_02415"/>
<dbReference type="InterPro" id="IPR051209">
    <property type="entry name" value="FAD-bind_Monooxygenase_sf"/>
</dbReference>
<dbReference type="AlphaFoldDB" id="A0A1V3WYX4"/>
<protein>
    <submittedName>
        <fullName evidence="2">Pyridine nucleotide-disulfide oxidoreductase family protein</fullName>
    </submittedName>
</protein>
<comment type="caution">
    <text evidence="2">The sequence shown here is derived from an EMBL/GenBank/DDBJ whole genome shotgun (WGS) entry which is preliminary data.</text>
</comment>